<reference evidence="1 2" key="1">
    <citation type="submission" date="2017-03" db="EMBL/GenBank/DDBJ databases">
        <title>Genome of the blue death feigning beetle - Asbolus verrucosus.</title>
        <authorList>
            <person name="Rider S.D."/>
        </authorList>
    </citation>
    <scope>NUCLEOTIDE SEQUENCE [LARGE SCALE GENOMIC DNA]</scope>
    <source>
        <strain evidence="1">Butters</strain>
        <tissue evidence="1">Head and leg muscle</tissue>
    </source>
</reference>
<organism evidence="1 2">
    <name type="scientific">Asbolus verrucosus</name>
    <name type="common">Desert ironclad beetle</name>
    <dbReference type="NCBI Taxonomy" id="1661398"/>
    <lineage>
        <taxon>Eukaryota</taxon>
        <taxon>Metazoa</taxon>
        <taxon>Ecdysozoa</taxon>
        <taxon>Arthropoda</taxon>
        <taxon>Hexapoda</taxon>
        <taxon>Insecta</taxon>
        <taxon>Pterygota</taxon>
        <taxon>Neoptera</taxon>
        <taxon>Endopterygota</taxon>
        <taxon>Coleoptera</taxon>
        <taxon>Polyphaga</taxon>
        <taxon>Cucujiformia</taxon>
        <taxon>Tenebrionidae</taxon>
        <taxon>Pimeliinae</taxon>
        <taxon>Asbolus</taxon>
    </lineage>
</organism>
<dbReference type="AlphaFoldDB" id="A0A482VWB6"/>
<gene>
    <name evidence="1" type="ORF">BDFB_013514</name>
</gene>
<name>A0A482VWB6_ASBVE</name>
<evidence type="ECO:0000313" key="1">
    <source>
        <dbReference type="EMBL" id="RZC36749.1"/>
    </source>
</evidence>
<dbReference type="EMBL" id="QDEB01059219">
    <property type="protein sequence ID" value="RZC36749.1"/>
    <property type="molecule type" value="Genomic_DNA"/>
</dbReference>
<keyword evidence="2" id="KW-1185">Reference proteome</keyword>
<protein>
    <submittedName>
        <fullName evidence="1">Uncharacterized protein</fullName>
    </submittedName>
</protein>
<evidence type="ECO:0000313" key="2">
    <source>
        <dbReference type="Proteomes" id="UP000292052"/>
    </source>
</evidence>
<sequence length="138" mass="15544">MEKDKSLDELKEEFVSLTQELHKCHNKFFLLSQEEEICKKQELLLKSKVHDLSGRMIAEEKKLDSTRQQIEIVVEVDCSPEDCNASLVSRPGASVSSGLNDKLKSVEKGSESFVLPAFNPLQLGRTHVSVVEERSSLK</sequence>
<proteinExistence type="predicted"/>
<comment type="caution">
    <text evidence="1">The sequence shown here is derived from an EMBL/GenBank/DDBJ whole genome shotgun (WGS) entry which is preliminary data.</text>
</comment>
<accession>A0A482VWB6</accession>
<dbReference type="Proteomes" id="UP000292052">
    <property type="component" value="Unassembled WGS sequence"/>
</dbReference>